<accession>F0P0J8</accession>
<dbReference type="SUPFAM" id="SSF56954">
    <property type="entry name" value="Outer membrane efflux proteins (OEP)"/>
    <property type="match status" value="1"/>
</dbReference>
<evidence type="ECO:0000256" key="3">
    <source>
        <dbReference type="ARBA" id="ARBA00022448"/>
    </source>
</evidence>
<dbReference type="eggNOG" id="COG1538">
    <property type="taxonomic scope" value="Bacteria"/>
</dbReference>
<dbReference type="PANTHER" id="PTHR30026">
    <property type="entry name" value="OUTER MEMBRANE PROTEIN TOLC"/>
    <property type="match status" value="1"/>
</dbReference>
<feature type="coiled-coil region" evidence="8">
    <location>
        <begin position="347"/>
        <end position="374"/>
    </location>
</feature>
<name>F0P0J8_WEEVC</name>
<dbReference type="GO" id="GO:0015288">
    <property type="term" value="F:porin activity"/>
    <property type="evidence" value="ECO:0007669"/>
    <property type="project" value="TreeGrafter"/>
</dbReference>
<protein>
    <submittedName>
        <fullName evidence="10">Outer membrane efflux protein</fullName>
    </submittedName>
</protein>
<dbReference type="GO" id="GO:1990281">
    <property type="term" value="C:efflux pump complex"/>
    <property type="evidence" value="ECO:0007669"/>
    <property type="project" value="TreeGrafter"/>
</dbReference>
<proteinExistence type="inferred from homology"/>
<feature type="chain" id="PRO_5003253646" evidence="9">
    <location>
        <begin position="19"/>
        <end position="458"/>
    </location>
</feature>
<dbReference type="InterPro" id="IPR051906">
    <property type="entry name" value="TolC-like"/>
</dbReference>
<keyword evidence="8" id="KW-0175">Coiled coil</keyword>
<evidence type="ECO:0000256" key="1">
    <source>
        <dbReference type="ARBA" id="ARBA00004442"/>
    </source>
</evidence>
<dbReference type="PANTHER" id="PTHR30026:SF20">
    <property type="entry name" value="OUTER MEMBRANE PROTEIN TOLC"/>
    <property type="match status" value="1"/>
</dbReference>
<dbReference type="AlphaFoldDB" id="F0P0J8"/>
<keyword evidence="3" id="KW-0813">Transport</keyword>
<dbReference type="GO" id="GO:0015562">
    <property type="term" value="F:efflux transmembrane transporter activity"/>
    <property type="evidence" value="ECO:0007669"/>
    <property type="project" value="InterPro"/>
</dbReference>
<evidence type="ECO:0000256" key="2">
    <source>
        <dbReference type="ARBA" id="ARBA00007613"/>
    </source>
</evidence>
<dbReference type="Proteomes" id="UP000008641">
    <property type="component" value="Chromosome"/>
</dbReference>
<evidence type="ECO:0000313" key="10">
    <source>
        <dbReference type="EMBL" id="ADX68497.1"/>
    </source>
</evidence>
<dbReference type="RefSeq" id="WP_013598886.1">
    <property type="nucleotide sequence ID" value="NC_015144.1"/>
</dbReference>
<dbReference type="STRING" id="865938.Weevi_1807"/>
<evidence type="ECO:0000256" key="8">
    <source>
        <dbReference type="SAM" id="Coils"/>
    </source>
</evidence>
<dbReference type="Gene3D" id="1.20.1600.10">
    <property type="entry name" value="Outer membrane efflux proteins (OEP)"/>
    <property type="match status" value="1"/>
</dbReference>
<dbReference type="HOGENOM" id="CLU_012817_10_3_10"/>
<dbReference type="Pfam" id="PF02321">
    <property type="entry name" value="OEP"/>
    <property type="match status" value="1"/>
</dbReference>
<organism evidence="10 11">
    <name type="scientific">Weeksella virosa (strain ATCC 43766 / DSM 16922 / JCM 21250 / CCUG 30538 / CDC 9751 / IAM 14551 / NBRC 16016 / NCTC 11634 / CL345/78)</name>
    <dbReference type="NCBI Taxonomy" id="865938"/>
    <lineage>
        <taxon>Bacteria</taxon>
        <taxon>Pseudomonadati</taxon>
        <taxon>Bacteroidota</taxon>
        <taxon>Flavobacteriia</taxon>
        <taxon>Flavobacteriales</taxon>
        <taxon>Weeksellaceae</taxon>
        <taxon>Weeksella</taxon>
    </lineage>
</organism>
<sequence length="458" mass="51957">MTYKLYLLPLLLSVGLQAQELINPQLKKPVIAAIENNYELKNKQLEVQKNDFQILETKGILSPHVNALGGAAYLNASGIVDAPTRHLNIINTDLFDKDKRFNTSSGLAHIGVMGSQVIFSGLQVTNGIKALEAKSLALKDLAESSKEEIAKEVLSTFDQLMLLEQVDKLIENSQERLDKERLKVQRAIQNGLAIPYDREKIKLAMLELESKKVELNGSKRLLYDKLEMLTHLTIDELHTIEYPLQELSIFHQEYDLSQKKELSALQHSKNAVEFLIEKEKGGKLPQVFAFAGVNYTSLFGSKTVLKDITSSGDLTLKLNHFSLFPNFMIGIGAKWDILDGNQHKNKVQQATIDLLLQENKYKDAEEKLKLLLKKNKVDYETSVEKLKVKEQQQVIANQNLEIASKRFQVGLIDVTERLAAENDFYKANLSYYTQLVDQRQYTYDLLQTAGQLLHQILD</sequence>
<evidence type="ECO:0000313" key="11">
    <source>
        <dbReference type="Proteomes" id="UP000008641"/>
    </source>
</evidence>
<dbReference type="InterPro" id="IPR003423">
    <property type="entry name" value="OMP_efflux"/>
</dbReference>
<feature type="coiled-coil region" evidence="8">
    <location>
        <begin position="128"/>
        <end position="216"/>
    </location>
</feature>
<gene>
    <name evidence="10" type="ordered locus">Weevi_1807</name>
</gene>
<comment type="similarity">
    <text evidence="2">Belongs to the outer membrane factor (OMF) (TC 1.B.17) family.</text>
</comment>
<reference evidence="10 11" key="1">
    <citation type="journal article" date="2011" name="Stand. Genomic Sci.">
        <title>Complete genome sequence of Weeksella virosa type strain (9751).</title>
        <authorList>
            <person name="Lang E."/>
            <person name="Teshima H."/>
            <person name="Lucas S."/>
            <person name="Lapidus A."/>
            <person name="Hammon N."/>
            <person name="Deshpande S."/>
            <person name="Nolan M."/>
            <person name="Cheng J.F."/>
            <person name="Pitluck S."/>
            <person name="Liolios K."/>
            <person name="Pagani I."/>
            <person name="Mikhailova N."/>
            <person name="Ivanova N."/>
            <person name="Mavromatis K."/>
            <person name="Pati A."/>
            <person name="Tapia R."/>
            <person name="Han C."/>
            <person name="Goodwin L."/>
            <person name="Chen A."/>
            <person name="Palaniappan K."/>
            <person name="Land M."/>
            <person name="Hauser L."/>
            <person name="Chang Y.J."/>
            <person name="Jeffries C.D."/>
            <person name="Brambilla E.M."/>
            <person name="Kopitz M."/>
            <person name="Rohde M."/>
            <person name="Goker M."/>
            <person name="Tindall B.J."/>
            <person name="Detter J.C."/>
            <person name="Woyke T."/>
            <person name="Bristow J."/>
            <person name="Eisen J.A."/>
            <person name="Markowitz V."/>
            <person name="Hugenholtz P."/>
            <person name="Klenk H.P."/>
            <person name="Kyrpides N.C."/>
        </authorList>
    </citation>
    <scope>NUCLEOTIDE SEQUENCE [LARGE SCALE GENOMIC DNA]</scope>
    <source>
        <strain evidence="11">ATCC 43766 / DSM 16922 / JCM 21250 / NBRC 16016 / NCTC 11634 / CL345/78</strain>
    </source>
</reference>
<dbReference type="KEGG" id="wvi:Weevi_1807"/>
<comment type="subcellular location">
    <subcellularLocation>
        <location evidence="1">Cell outer membrane</location>
    </subcellularLocation>
</comment>
<keyword evidence="6" id="KW-0472">Membrane</keyword>
<keyword evidence="4" id="KW-1134">Transmembrane beta strand</keyword>
<evidence type="ECO:0000256" key="4">
    <source>
        <dbReference type="ARBA" id="ARBA00022452"/>
    </source>
</evidence>
<dbReference type="GO" id="GO:0009279">
    <property type="term" value="C:cell outer membrane"/>
    <property type="evidence" value="ECO:0007669"/>
    <property type="project" value="UniProtKB-SubCell"/>
</dbReference>
<reference evidence="11" key="2">
    <citation type="journal article" date="2011" name="Stand. Genomic Sci.">
        <title>Complete genome sequence of Weeksella virosa type strain (9751T).</title>
        <authorList>
            <person name="Lang E."/>
            <person name="Teshima H."/>
            <person name="Lucas S."/>
            <person name="Lapidus A."/>
            <person name="Hammon N."/>
            <person name="Deshpande S."/>
            <person name="Nolan M."/>
            <person name="Cheng J."/>
            <person name="Pitluck S."/>
            <person name="Liolios K."/>
            <person name="Pagani I."/>
            <person name="Mikhailova N."/>
            <person name="Ivanova N."/>
            <person name="Mavromatis K."/>
            <person name="Pati A."/>
            <person name="Tapia R."/>
            <person name="Han C."/>
            <person name="Goodwin L."/>
            <person name="Chen A."/>
            <person name="Palaniappan K."/>
            <person name="Land M."/>
            <person name="Hauser L."/>
            <person name="Chang Y."/>
            <person name="Jeffries C."/>
            <person name="Brambilla E."/>
            <person name="Kopitz M."/>
            <person name="Rohde M."/>
            <person name="Goker M."/>
            <person name="Tindall B."/>
            <person name="Detter J."/>
            <person name="Woyke T."/>
            <person name="Bristow J."/>
            <person name="Eisen J."/>
            <person name="Markowitz V."/>
            <person name="Hugenholtz P."/>
            <person name="Klenk H."/>
            <person name="Kyrpides N."/>
        </authorList>
    </citation>
    <scope>NUCLEOTIDE SEQUENCE [LARGE SCALE GENOMIC DNA]</scope>
    <source>
        <strain evidence="11">ATCC 43766 / DSM 16922 / JCM 21250 / NBRC 16016 / NCTC 11634 / CL345/78</strain>
    </source>
</reference>
<dbReference type="EMBL" id="CP002455">
    <property type="protein sequence ID" value="ADX68497.1"/>
    <property type="molecule type" value="Genomic_DNA"/>
</dbReference>
<keyword evidence="11" id="KW-1185">Reference proteome</keyword>
<keyword evidence="7" id="KW-0998">Cell outer membrane</keyword>
<evidence type="ECO:0000256" key="5">
    <source>
        <dbReference type="ARBA" id="ARBA00022692"/>
    </source>
</evidence>
<keyword evidence="5" id="KW-0812">Transmembrane</keyword>
<evidence type="ECO:0000256" key="7">
    <source>
        <dbReference type="ARBA" id="ARBA00023237"/>
    </source>
</evidence>
<keyword evidence="9" id="KW-0732">Signal</keyword>
<evidence type="ECO:0000256" key="6">
    <source>
        <dbReference type="ARBA" id="ARBA00023136"/>
    </source>
</evidence>
<feature type="signal peptide" evidence="9">
    <location>
        <begin position="1"/>
        <end position="18"/>
    </location>
</feature>
<evidence type="ECO:0000256" key="9">
    <source>
        <dbReference type="SAM" id="SignalP"/>
    </source>
</evidence>